<dbReference type="PROSITE" id="PS50089">
    <property type="entry name" value="ZF_RING_2"/>
    <property type="match status" value="1"/>
</dbReference>
<dbReference type="STRING" id="4081.A0A3Q7J3D3"/>
<sequence>MKNIGKEFEDNYRSDIIRYIIGEVRDVFDDESNKGREKVEVSVDTVFTVKRFLDKSILDDDCVICFEKPGKEREVMCTPCSHMFHEDCIVKWLEHDNSCPICRQDILDS</sequence>
<protein>
    <recommendedName>
        <fullName evidence="5">RING-type domain-containing protein</fullName>
    </recommendedName>
</protein>
<dbReference type="Gene3D" id="3.30.40.10">
    <property type="entry name" value="Zinc/RING finger domain, C3HC4 (zinc finger)"/>
    <property type="match status" value="1"/>
</dbReference>
<name>A0A3Q7J3D3_SOLLC</name>
<accession>A0A3Q7J3D3</accession>
<evidence type="ECO:0000256" key="2">
    <source>
        <dbReference type="ARBA" id="ARBA00022771"/>
    </source>
</evidence>
<proteinExistence type="predicted"/>
<dbReference type="EnsemblPlants" id="Solyc12g008485.1.1">
    <property type="protein sequence ID" value="Solyc12g008485.1.1.1"/>
    <property type="gene ID" value="Solyc12g008485.1"/>
</dbReference>
<dbReference type="Proteomes" id="UP000004994">
    <property type="component" value="Chromosome 12"/>
</dbReference>
<evidence type="ECO:0000256" key="3">
    <source>
        <dbReference type="ARBA" id="ARBA00022833"/>
    </source>
</evidence>
<keyword evidence="1" id="KW-0479">Metal-binding</keyword>
<reference evidence="6" key="1">
    <citation type="journal article" date="2012" name="Nature">
        <title>The tomato genome sequence provides insights into fleshy fruit evolution.</title>
        <authorList>
            <consortium name="Tomato Genome Consortium"/>
        </authorList>
    </citation>
    <scope>NUCLEOTIDE SEQUENCE [LARGE SCALE GENOMIC DNA]</scope>
    <source>
        <strain evidence="6">cv. Heinz 1706</strain>
    </source>
</reference>
<evidence type="ECO:0000259" key="5">
    <source>
        <dbReference type="PROSITE" id="PS50089"/>
    </source>
</evidence>
<feature type="domain" description="RING-type" evidence="5">
    <location>
        <begin position="62"/>
        <end position="103"/>
    </location>
</feature>
<dbReference type="AlphaFoldDB" id="A0A3Q7J3D3"/>
<dbReference type="InterPro" id="IPR011016">
    <property type="entry name" value="Znf_RING-CH"/>
</dbReference>
<dbReference type="GO" id="GO:0016567">
    <property type="term" value="P:protein ubiquitination"/>
    <property type="evidence" value="ECO:0000318"/>
    <property type="project" value="GO_Central"/>
</dbReference>
<dbReference type="Gramene" id="Solyc12g008485.1.1">
    <property type="protein sequence ID" value="Solyc12g008485.1.1.1"/>
    <property type="gene ID" value="Solyc12g008485.1"/>
</dbReference>
<dbReference type="InterPro" id="IPR013083">
    <property type="entry name" value="Znf_RING/FYVE/PHD"/>
</dbReference>
<reference evidence="6" key="2">
    <citation type="submission" date="2019-01" db="UniProtKB">
        <authorList>
            <consortium name="EnsemblPlants"/>
        </authorList>
    </citation>
    <scope>IDENTIFICATION</scope>
    <source>
        <strain evidence="6">cv. Heinz 1706</strain>
    </source>
</reference>
<evidence type="ECO:0000313" key="7">
    <source>
        <dbReference type="Proteomes" id="UP000004994"/>
    </source>
</evidence>
<dbReference type="SMART" id="SM00184">
    <property type="entry name" value="RING"/>
    <property type="match status" value="1"/>
</dbReference>
<keyword evidence="7" id="KW-1185">Reference proteome</keyword>
<evidence type="ECO:0000313" key="6">
    <source>
        <dbReference type="EnsemblPlants" id="Solyc12g008485.1.1.1"/>
    </source>
</evidence>
<evidence type="ECO:0000256" key="1">
    <source>
        <dbReference type="ARBA" id="ARBA00022723"/>
    </source>
</evidence>
<dbReference type="InterPro" id="IPR001841">
    <property type="entry name" value="Znf_RING"/>
</dbReference>
<dbReference type="SUPFAM" id="SSF57850">
    <property type="entry name" value="RING/U-box"/>
    <property type="match status" value="1"/>
</dbReference>
<evidence type="ECO:0000256" key="4">
    <source>
        <dbReference type="PROSITE-ProRule" id="PRU00175"/>
    </source>
</evidence>
<keyword evidence="2 4" id="KW-0863">Zinc-finger</keyword>
<dbReference type="OMA" id="GWIHRSK"/>
<dbReference type="PANTHER" id="PTHR45931:SF16">
    <property type="entry name" value="RING_U-BOX SUPERFAMILY PROTEIN"/>
    <property type="match status" value="1"/>
</dbReference>
<dbReference type="InterPro" id="IPR051834">
    <property type="entry name" value="RING_finger_E3_ligase"/>
</dbReference>
<organism evidence="6">
    <name type="scientific">Solanum lycopersicum</name>
    <name type="common">Tomato</name>
    <name type="synonym">Lycopersicon esculentum</name>
    <dbReference type="NCBI Taxonomy" id="4081"/>
    <lineage>
        <taxon>Eukaryota</taxon>
        <taxon>Viridiplantae</taxon>
        <taxon>Streptophyta</taxon>
        <taxon>Embryophyta</taxon>
        <taxon>Tracheophyta</taxon>
        <taxon>Spermatophyta</taxon>
        <taxon>Magnoliopsida</taxon>
        <taxon>eudicotyledons</taxon>
        <taxon>Gunneridae</taxon>
        <taxon>Pentapetalae</taxon>
        <taxon>asterids</taxon>
        <taxon>lamiids</taxon>
        <taxon>Solanales</taxon>
        <taxon>Solanaceae</taxon>
        <taxon>Solanoideae</taxon>
        <taxon>Solaneae</taxon>
        <taxon>Solanum</taxon>
        <taxon>Solanum subgen. Lycopersicon</taxon>
    </lineage>
</organism>
<dbReference type="GO" id="GO:0005737">
    <property type="term" value="C:cytoplasm"/>
    <property type="evidence" value="ECO:0000318"/>
    <property type="project" value="GO_Central"/>
</dbReference>
<dbReference type="PANTHER" id="PTHR45931">
    <property type="entry name" value="SI:CH211-59O9.10"/>
    <property type="match status" value="1"/>
</dbReference>
<dbReference type="InParanoid" id="A0A3Q7J3D3"/>
<dbReference type="Pfam" id="PF13639">
    <property type="entry name" value="zf-RING_2"/>
    <property type="match status" value="1"/>
</dbReference>
<dbReference type="GO" id="GO:0008270">
    <property type="term" value="F:zinc ion binding"/>
    <property type="evidence" value="ECO:0007669"/>
    <property type="project" value="UniProtKB-KW"/>
</dbReference>
<keyword evidence="3" id="KW-0862">Zinc</keyword>
<dbReference type="GO" id="GO:0061630">
    <property type="term" value="F:ubiquitin protein ligase activity"/>
    <property type="evidence" value="ECO:0000318"/>
    <property type="project" value="GO_Central"/>
</dbReference>
<dbReference type="SMART" id="SM00744">
    <property type="entry name" value="RINGv"/>
    <property type="match status" value="1"/>
</dbReference>